<accession>A0A412FZA3</accession>
<gene>
    <name evidence="4" type="ORF">DWY25_09740</name>
</gene>
<dbReference type="InterPro" id="IPR023582">
    <property type="entry name" value="Impact"/>
</dbReference>
<dbReference type="InterPro" id="IPR015796">
    <property type="entry name" value="Impact_YigZ-like"/>
</dbReference>
<feature type="domain" description="Impact N-terminal" evidence="2">
    <location>
        <begin position="15"/>
        <end position="119"/>
    </location>
</feature>
<dbReference type="GeneID" id="83015681"/>
<dbReference type="NCBIfam" id="TIGR00257">
    <property type="entry name" value="IMPACT_YIGZ"/>
    <property type="match status" value="1"/>
</dbReference>
<dbReference type="EMBL" id="QRUP01000011">
    <property type="protein sequence ID" value="RGR73499.1"/>
    <property type="molecule type" value="Genomic_DNA"/>
</dbReference>
<evidence type="ECO:0000259" key="3">
    <source>
        <dbReference type="Pfam" id="PF09186"/>
    </source>
</evidence>
<dbReference type="PANTHER" id="PTHR16301">
    <property type="entry name" value="IMPACT-RELATED"/>
    <property type="match status" value="1"/>
</dbReference>
<dbReference type="InterPro" id="IPR001498">
    <property type="entry name" value="Impact_N"/>
</dbReference>
<dbReference type="InterPro" id="IPR036956">
    <property type="entry name" value="Impact_N_sf"/>
</dbReference>
<dbReference type="RefSeq" id="WP_117895071.1">
    <property type="nucleotide sequence ID" value="NZ_CABJCV010000011.1"/>
</dbReference>
<comment type="similarity">
    <text evidence="1">Belongs to the IMPACT family.</text>
</comment>
<dbReference type="AlphaFoldDB" id="A0A412FZA3"/>
<organism evidence="4 5">
    <name type="scientific">Holdemania filiformis</name>
    <dbReference type="NCBI Taxonomy" id="61171"/>
    <lineage>
        <taxon>Bacteria</taxon>
        <taxon>Bacillati</taxon>
        <taxon>Bacillota</taxon>
        <taxon>Erysipelotrichia</taxon>
        <taxon>Erysipelotrichales</taxon>
        <taxon>Erysipelotrichaceae</taxon>
        <taxon>Holdemania</taxon>
    </lineage>
</organism>
<dbReference type="Proteomes" id="UP000284178">
    <property type="component" value="Unassembled WGS sequence"/>
</dbReference>
<dbReference type="InterPro" id="IPR020568">
    <property type="entry name" value="Ribosomal_Su5_D2-typ_SF"/>
</dbReference>
<dbReference type="GO" id="GO:0006446">
    <property type="term" value="P:regulation of translational initiation"/>
    <property type="evidence" value="ECO:0007669"/>
    <property type="project" value="TreeGrafter"/>
</dbReference>
<dbReference type="Pfam" id="PF01205">
    <property type="entry name" value="Impact_N"/>
    <property type="match status" value="1"/>
</dbReference>
<sequence>MRLKEDFHHTIVIERSEFICYVRKCLDEAQAKAFIQEIRRLHPEANHHCYAYIAGQHNELQRSNDAGEPSGTAGVPMLESLKLSGLQDCCAVTVRYFGGIKLGAGGLVRAYSRSVSETLKLAPKVETILMDRYTLTFSYDLIGKLDYLLKDQADIVTKTYGEQVVYEFLTTTESLPEKIQELTSGRYLCRWLARELVEKDCS</sequence>
<proteinExistence type="inferred from homology"/>
<dbReference type="PANTHER" id="PTHR16301:SF20">
    <property type="entry name" value="IMPACT FAMILY MEMBER YIGZ"/>
    <property type="match status" value="1"/>
</dbReference>
<comment type="caution">
    <text evidence="4">The sequence shown here is derived from an EMBL/GenBank/DDBJ whole genome shotgun (WGS) entry which is preliminary data.</text>
</comment>
<dbReference type="Gene3D" id="3.30.230.30">
    <property type="entry name" value="Impact, N-terminal domain"/>
    <property type="match status" value="1"/>
</dbReference>
<reference evidence="4 5" key="1">
    <citation type="submission" date="2018-08" db="EMBL/GenBank/DDBJ databases">
        <title>A genome reference for cultivated species of the human gut microbiota.</title>
        <authorList>
            <person name="Zou Y."/>
            <person name="Xue W."/>
            <person name="Luo G."/>
        </authorList>
    </citation>
    <scope>NUCLEOTIDE SEQUENCE [LARGE SCALE GENOMIC DNA]</scope>
    <source>
        <strain evidence="4 5">AF24-29</strain>
    </source>
</reference>
<dbReference type="GO" id="GO:0005737">
    <property type="term" value="C:cytoplasm"/>
    <property type="evidence" value="ECO:0007669"/>
    <property type="project" value="TreeGrafter"/>
</dbReference>
<name>A0A412FZA3_9FIRM</name>
<evidence type="ECO:0000259" key="2">
    <source>
        <dbReference type="Pfam" id="PF01205"/>
    </source>
</evidence>
<dbReference type="InterPro" id="IPR015269">
    <property type="entry name" value="UPF0029_Impact_C"/>
</dbReference>
<dbReference type="SUPFAM" id="SSF54211">
    <property type="entry name" value="Ribosomal protein S5 domain 2-like"/>
    <property type="match status" value="1"/>
</dbReference>
<feature type="domain" description="UPF0029" evidence="3">
    <location>
        <begin position="135"/>
        <end position="186"/>
    </location>
</feature>
<evidence type="ECO:0000313" key="5">
    <source>
        <dbReference type="Proteomes" id="UP000284178"/>
    </source>
</evidence>
<evidence type="ECO:0000256" key="1">
    <source>
        <dbReference type="ARBA" id="ARBA00007665"/>
    </source>
</evidence>
<dbReference type="Pfam" id="PF09186">
    <property type="entry name" value="DUF1949"/>
    <property type="match status" value="1"/>
</dbReference>
<keyword evidence="5" id="KW-1185">Reference proteome</keyword>
<evidence type="ECO:0000313" key="4">
    <source>
        <dbReference type="EMBL" id="RGR73499.1"/>
    </source>
</evidence>
<protein>
    <submittedName>
        <fullName evidence="4">YigZ family protein</fullName>
    </submittedName>
</protein>